<reference evidence="2" key="1">
    <citation type="journal article" date="2019" name="Int. J. Syst. Evol. Microbiol.">
        <title>The Global Catalogue of Microorganisms (GCM) 10K type strain sequencing project: providing services to taxonomists for standard genome sequencing and annotation.</title>
        <authorList>
            <consortium name="The Broad Institute Genomics Platform"/>
            <consortium name="The Broad Institute Genome Sequencing Center for Infectious Disease"/>
            <person name="Wu L."/>
            <person name="Ma J."/>
        </authorList>
    </citation>
    <scope>NUCLEOTIDE SEQUENCE [LARGE SCALE GENOMIC DNA]</scope>
    <source>
        <strain evidence="2">CGMCC 4.1434</strain>
    </source>
</reference>
<organism evidence="1 2">
    <name type="scientific">Sporosarcina soli</name>
    <dbReference type="NCBI Taxonomy" id="334736"/>
    <lineage>
        <taxon>Bacteria</taxon>
        <taxon>Bacillati</taxon>
        <taxon>Bacillota</taxon>
        <taxon>Bacilli</taxon>
        <taxon>Bacillales</taxon>
        <taxon>Caryophanaceae</taxon>
        <taxon>Sporosarcina</taxon>
    </lineage>
</organism>
<evidence type="ECO:0000313" key="1">
    <source>
        <dbReference type="EMBL" id="MFC5590438.1"/>
    </source>
</evidence>
<evidence type="ECO:0000313" key="2">
    <source>
        <dbReference type="Proteomes" id="UP001596109"/>
    </source>
</evidence>
<comment type="caution">
    <text evidence="1">The sequence shown here is derived from an EMBL/GenBank/DDBJ whole genome shotgun (WGS) entry which is preliminary data.</text>
</comment>
<dbReference type="PROSITE" id="PS51257">
    <property type="entry name" value="PROKAR_LIPOPROTEIN"/>
    <property type="match status" value="1"/>
</dbReference>
<dbReference type="Proteomes" id="UP001596109">
    <property type="component" value="Unassembled WGS sequence"/>
</dbReference>
<dbReference type="RefSeq" id="WP_381436897.1">
    <property type="nucleotide sequence ID" value="NZ_JBHSNO010000008.1"/>
</dbReference>
<dbReference type="EMBL" id="JBHSNO010000008">
    <property type="protein sequence ID" value="MFC5590438.1"/>
    <property type="molecule type" value="Genomic_DNA"/>
</dbReference>
<sequence>MSREWKWIILVMLSVLLLVGCGKTLDERAAAGIRAAQLAFQSNDENVTEEIEGVKLYKPAGFSLSENSDAQNIIFTKQDETYILFNNPNEKKDSKLFYELLLADQAKEIVKQATFEEEDVFGFVAVIATGNDRVELIASVGGAKMTTMAKPKNIEEDLTRMMEIVRSIKRDS</sequence>
<proteinExistence type="predicted"/>
<protein>
    <recommendedName>
        <fullName evidence="3">Lipoprotein</fullName>
    </recommendedName>
</protein>
<accession>A0ABW0TNP7</accession>
<gene>
    <name evidence="1" type="ORF">ACFPRA_16150</name>
</gene>
<evidence type="ECO:0008006" key="3">
    <source>
        <dbReference type="Google" id="ProtNLM"/>
    </source>
</evidence>
<keyword evidence="2" id="KW-1185">Reference proteome</keyword>
<name>A0ABW0TNP7_9BACL</name>